<dbReference type="EMBL" id="CASHSV030000206">
    <property type="protein sequence ID" value="CAJ2652850.1"/>
    <property type="molecule type" value="Genomic_DNA"/>
</dbReference>
<dbReference type="Proteomes" id="UP001177021">
    <property type="component" value="Unassembled WGS sequence"/>
</dbReference>
<name>A0ACB0K7L6_TRIPR</name>
<keyword evidence="2" id="KW-1185">Reference proteome</keyword>
<evidence type="ECO:0000313" key="2">
    <source>
        <dbReference type="Proteomes" id="UP001177021"/>
    </source>
</evidence>
<proteinExistence type="predicted"/>
<evidence type="ECO:0000313" key="1">
    <source>
        <dbReference type="EMBL" id="CAJ2652850.1"/>
    </source>
</evidence>
<accession>A0ACB0K7L6</accession>
<comment type="caution">
    <text evidence="1">The sequence shown here is derived from an EMBL/GenBank/DDBJ whole genome shotgun (WGS) entry which is preliminary data.</text>
</comment>
<reference evidence="1" key="1">
    <citation type="submission" date="2023-10" db="EMBL/GenBank/DDBJ databases">
        <authorList>
            <person name="Rodriguez Cubillos JULIANA M."/>
            <person name="De Vega J."/>
        </authorList>
    </citation>
    <scope>NUCLEOTIDE SEQUENCE</scope>
</reference>
<sequence>MATALLSWFQLHRSITNRLGNKTPRPQIKKIPIPSIQPERRSSRIMTLPPVDYGSKRPRAPHQQHSSSSKKKKELEIYIPEGTNPDSSSSKKKKEVEIYIAEGTNPEVYTEEHEKLLGDCETNWELAALWRFLVHKIWRKCERSRFQSHVNLPLLSRNLLCNCNSCCRKNGWMPTGNIYHKVVKLGFKFVAHYLIKTRRSEESIEGSGAENVVVQEIPETTPDTTQKGPIRTRRALRRLFKAPRKVIKALTSVQRNFLWSGIDASQTVWIKWDVVCKSKKEGGIGGKNLELFNLALCAKWTWRCLSDQSGLWLPLLQFRYGGENGYLDLESLAVCGRHDSIWWGDIVKVDRGNPLCFQWFEDAVHRRICNGESTLFWSHRWLGSCTLKER</sequence>
<gene>
    <name evidence="1" type="ORF">MILVUS5_LOCUS20277</name>
</gene>
<protein>
    <submittedName>
        <fullName evidence="1">Uncharacterized protein</fullName>
    </submittedName>
</protein>
<organism evidence="1 2">
    <name type="scientific">Trifolium pratense</name>
    <name type="common">Red clover</name>
    <dbReference type="NCBI Taxonomy" id="57577"/>
    <lineage>
        <taxon>Eukaryota</taxon>
        <taxon>Viridiplantae</taxon>
        <taxon>Streptophyta</taxon>
        <taxon>Embryophyta</taxon>
        <taxon>Tracheophyta</taxon>
        <taxon>Spermatophyta</taxon>
        <taxon>Magnoliopsida</taxon>
        <taxon>eudicotyledons</taxon>
        <taxon>Gunneridae</taxon>
        <taxon>Pentapetalae</taxon>
        <taxon>rosids</taxon>
        <taxon>fabids</taxon>
        <taxon>Fabales</taxon>
        <taxon>Fabaceae</taxon>
        <taxon>Papilionoideae</taxon>
        <taxon>50 kb inversion clade</taxon>
        <taxon>NPAAA clade</taxon>
        <taxon>Hologalegina</taxon>
        <taxon>IRL clade</taxon>
        <taxon>Trifolieae</taxon>
        <taxon>Trifolium</taxon>
    </lineage>
</organism>